<dbReference type="EC" id="2.7.7.7" evidence="2"/>
<dbReference type="Gene3D" id="1.10.8.60">
    <property type="match status" value="1"/>
</dbReference>
<feature type="compositionally biased region" description="Basic and acidic residues" evidence="12">
    <location>
        <begin position="829"/>
        <end position="841"/>
    </location>
</feature>
<evidence type="ECO:0000256" key="1">
    <source>
        <dbReference type="ARBA" id="ARBA00006360"/>
    </source>
</evidence>
<dbReference type="PANTHER" id="PTHR11669:SF0">
    <property type="entry name" value="PROTEIN STICHEL-LIKE 2"/>
    <property type="match status" value="1"/>
</dbReference>
<protein>
    <recommendedName>
        <fullName evidence="2">DNA-directed DNA polymerase</fullName>
        <ecNumber evidence="2">2.7.7.7</ecNumber>
    </recommendedName>
</protein>
<feature type="compositionally biased region" description="Polar residues" evidence="12">
    <location>
        <begin position="853"/>
        <end position="872"/>
    </location>
</feature>
<feature type="compositionally biased region" description="Polar residues" evidence="12">
    <location>
        <begin position="928"/>
        <end position="940"/>
    </location>
</feature>
<evidence type="ECO:0000256" key="11">
    <source>
        <dbReference type="ARBA" id="ARBA00049244"/>
    </source>
</evidence>
<proteinExistence type="inferred from homology"/>
<dbReference type="InterPro" id="IPR045085">
    <property type="entry name" value="HLD_clamp_pol_III_gamma_tau"/>
</dbReference>
<evidence type="ECO:0000256" key="3">
    <source>
        <dbReference type="ARBA" id="ARBA00022679"/>
    </source>
</evidence>
<feature type="compositionally biased region" description="Basic and acidic residues" evidence="12">
    <location>
        <begin position="751"/>
        <end position="761"/>
    </location>
</feature>
<keyword evidence="5" id="KW-0235">DNA replication</keyword>
<keyword evidence="7" id="KW-0547">Nucleotide-binding</keyword>
<organism evidence="14 15">
    <name type="scientific">Dermabacter jinjuensis</name>
    <dbReference type="NCBI Taxonomy" id="1667168"/>
    <lineage>
        <taxon>Bacteria</taxon>
        <taxon>Bacillati</taxon>
        <taxon>Actinomycetota</taxon>
        <taxon>Actinomycetes</taxon>
        <taxon>Micrococcales</taxon>
        <taxon>Dermabacteraceae</taxon>
        <taxon>Dermabacter</taxon>
    </lineage>
</organism>
<dbReference type="CDD" id="cd18137">
    <property type="entry name" value="HLD_clamp_pol_III_gamma_tau"/>
    <property type="match status" value="1"/>
</dbReference>
<dbReference type="Proteomes" id="UP000815698">
    <property type="component" value="Chromosome"/>
</dbReference>
<dbReference type="InterPro" id="IPR008921">
    <property type="entry name" value="DNA_pol3_clamp-load_cplx_C"/>
</dbReference>
<evidence type="ECO:0000256" key="9">
    <source>
        <dbReference type="ARBA" id="ARBA00022840"/>
    </source>
</evidence>
<feature type="domain" description="AAA+ ATPase" evidence="13">
    <location>
        <begin position="36"/>
        <end position="184"/>
    </location>
</feature>
<sequence length="992" mass="104590">MATALYRRYRPESFAEVIGQDHVTEPIRRALKSGRIGHAYLFSGPRGCGKTTSARILARCLNCAEGPTDTPCGTCDSCRNLARDGAGSLDVVEIDAASHGGVDDARDLRERAAFAPVRDRFKVFIIDEAHMVTSAGFNALLKLVEEPPEHVKFVFATTEPDKVIGTIRSRTHHYPFRLIPPQVLLPYLEQICAQEGVAVEDGVLSLAVRAGGGSARDTLSVLDQLIAGSDERGVELEVATNLLGFTDVELLNRAVDAIAAHDAATLFGVLDEVIGSGHEPRRFVEDLLERFRDLIVLVAAPERARELLPDVPSDQVQRLSAQAEDFEPRTLTHLAQVTSEALNSMVGATSPRLHLELLAARLLLSPATGTGEGAMGARPGAVGGVAGASSGGANVGGAAQSDASRQTLSPRQRAVQIAREQAAAAAGRDNDQASRAPQAEESSPHAHRDPAREEQKAVQADQPRTQPEAQEESARVPASPEAEPVRNAQSSRPTPEQPQSQPRRPAPSNSDDSWGDLVSQQPSDSPKPNPATEQRAHSATKGANPQATPANSGASASDVEGHWSALMDTLQTLKRASWALIAQNAGIQSFDGSTLVLSFRSQGLVNAFYRGQHAPHMAEAVRRIMRIDVTVEAASGDVPPGGGSGGSPSNGSPANGNRSREGGSPRAAAPTERWGDAVAPAEHSAPSPHAPGQNAANARATRDAEASPGGQPPVAVAAPREPDADVPPFFDEEPPGDEDAPPEDYTPQRTSEPEPEPRAQFDEATPARDTASMPRGVTEPVRIPAQPGEREPRTHGQKALKEAMASAFGQGFEPAATLVDEPEANVPAGHEKDPAIRRAQAEVDAEQADAWSGTATATSTDGDSWGLSTQPGVQPDPAPARQELTRGPGLGPAGAPRLTGAALARQALHEAQANRHGNSEHAGYGLNGRSQHSPKAQESHASAEGQNYDDPFQGASLDDEDASSTGSQRRPGRDIVEEFLGGEVLEVIDEQP</sequence>
<dbReference type="SMART" id="SM00382">
    <property type="entry name" value="AAA"/>
    <property type="match status" value="1"/>
</dbReference>
<dbReference type="NCBIfam" id="NF005846">
    <property type="entry name" value="PRK07764.1-6"/>
    <property type="match status" value="1"/>
</dbReference>
<evidence type="ECO:0000256" key="6">
    <source>
        <dbReference type="ARBA" id="ARBA00022723"/>
    </source>
</evidence>
<dbReference type="InterPro" id="IPR012763">
    <property type="entry name" value="DNA_pol_III_sug/sutau_N"/>
</dbReference>
<feature type="compositionally biased region" description="Low complexity" evidence="12">
    <location>
        <begin position="679"/>
        <end position="699"/>
    </location>
</feature>
<feature type="compositionally biased region" description="Low complexity" evidence="12">
    <location>
        <begin position="489"/>
        <end position="508"/>
    </location>
</feature>
<evidence type="ECO:0000313" key="14">
    <source>
        <dbReference type="EMBL" id="ATH97298.1"/>
    </source>
</evidence>
<reference evidence="14 15" key="1">
    <citation type="journal article" date="2016" name="Int. J. Syst. Evol. Microbiol.">
        <title>Dermabacter jinjuensis sp. nov., a novel species of the genus Dermabacter isolated from a clinical specimen.</title>
        <authorList>
            <person name="Park Y.K."/>
            <person name="Lee K.M."/>
            <person name="Lee W.K."/>
            <person name="Cho M.J."/>
            <person name="Lee H.S."/>
            <person name="Cho Y.G."/>
            <person name="Lee Y.C."/>
            <person name="Lee W.K."/>
            <person name="Seong W.K."/>
            <person name="Hwang K.J."/>
        </authorList>
    </citation>
    <scope>NUCLEOTIDE SEQUENCE [LARGE SCALE GENOMIC DNA]</scope>
    <source>
        <strain evidence="14 15">32T</strain>
    </source>
</reference>
<dbReference type="InterPro" id="IPR003593">
    <property type="entry name" value="AAA+_ATPase"/>
</dbReference>
<comment type="similarity">
    <text evidence="1">Belongs to the DnaX/STICHEL family.</text>
</comment>
<evidence type="ECO:0000256" key="7">
    <source>
        <dbReference type="ARBA" id="ARBA00022741"/>
    </source>
</evidence>
<keyword evidence="6" id="KW-0479">Metal-binding</keyword>
<accession>A0ABM6PPS5</accession>
<dbReference type="SUPFAM" id="SSF48019">
    <property type="entry name" value="post-AAA+ oligomerization domain-like"/>
    <property type="match status" value="1"/>
</dbReference>
<evidence type="ECO:0000256" key="12">
    <source>
        <dbReference type="SAM" id="MobiDB-lite"/>
    </source>
</evidence>
<feature type="compositionally biased region" description="Polar residues" evidence="12">
    <location>
        <begin position="541"/>
        <end position="555"/>
    </location>
</feature>
<feature type="compositionally biased region" description="Low complexity" evidence="12">
    <location>
        <begin position="411"/>
        <end position="427"/>
    </location>
</feature>
<keyword evidence="9" id="KW-0067">ATP-binding</keyword>
<dbReference type="NCBIfam" id="TIGR02397">
    <property type="entry name" value="dnaX_nterm"/>
    <property type="match status" value="1"/>
</dbReference>
<keyword evidence="8" id="KW-0862">Zinc</keyword>
<dbReference type="InterPro" id="IPR050238">
    <property type="entry name" value="DNA_Rep/Repair_Clamp_Loader"/>
</dbReference>
<keyword evidence="10" id="KW-0239">DNA-directed DNA polymerase</keyword>
<feature type="compositionally biased region" description="Low complexity" evidence="12">
    <location>
        <begin position="893"/>
        <end position="905"/>
    </location>
</feature>
<feature type="region of interest" description="Disordered" evidence="12">
    <location>
        <begin position="634"/>
        <end position="801"/>
    </location>
</feature>
<feature type="compositionally biased region" description="Gly residues" evidence="12">
    <location>
        <begin position="639"/>
        <end position="648"/>
    </location>
</feature>
<keyword evidence="4" id="KW-0548">Nucleotidyltransferase</keyword>
<feature type="compositionally biased region" description="Basic and acidic residues" evidence="12">
    <location>
        <begin position="442"/>
        <end position="456"/>
    </location>
</feature>
<feature type="region of interest" description="Disordered" evidence="12">
    <location>
        <begin position="390"/>
        <end position="557"/>
    </location>
</feature>
<dbReference type="SUPFAM" id="SSF52540">
    <property type="entry name" value="P-loop containing nucleoside triphosphate hydrolases"/>
    <property type="match status" value="1"/>
</dbReference>
<dbReference type="Gene3D" id="3.40.50.300">
    <property type="entry name" value="P-loop containing nucleotide triphosphate hydrolases"/>
    <property type="match status" value="1"/>
</dbReference>
<dbReference type="RefSeq" id="WP_096883367.1">
    <property type="nucleotide sequence ID" value="NZ_CP023482.1"/>
</dbReference>
<gene>
    <name evidence="14" type="ORF">COP05_09550</name>
</gene>
<evidence type="ECO:0000256" key="8">
    <source>
        <dbReference type="ARBA" id="ARBA00022833"/>
    </source>
</evidence>
<dbReference type="Gene3D" id="1.20.272.10">
    <property type="match status" value="1"/>
</dbReference>
<dbReference type="Pfam" id="PF13177">
    <property type="entry name" value="DNA_pol3_delta2"/>
    <property type="match status" value="1"/>
</dbReference>
<evidence type="ECO:0000256" key="4">
    <source>
        <dbReference type="ARBA" id="ARBA00022695"/>
    </source>
</evidence>
<dbReference type="EMBL" id="CP023482">
    <property type="protein sequence ID" value="ATH97298.1"/>
    <property type="molecule type" value="Genomic_DNA"/>
</dbReference>
<comment type="catalytic activity">
    <reaction evidence="11">
        <text>DNA(n) + a 2'-deoxyribonucleoside 5'-triphosphate = DNA(n+1) + diphosphate</text>
        <dbReference type="Rhea" id="RHEA:22508"/>
        <dbReference type="Rhea" id="RHEA-COMP:17339"/>
        <dbReference type="Rhea" id="RHEA-COMP:17340"/>
        <dbReference type="ChEBI" id="CHEBI:33019"/>
        <dbReference type="ChEBI" id="CHEBI:61560"/>
        <dbReference type="ChEBI" id="CHEBI:173112"/>
        <dbReference type="EC" id="2.7.7.7"/>
    </reaction>
</comment>
<feature type="region of interest" description="Disordered" evidence="12">
    <location>
        <begin position="821"/>
        <end position="975"/>
    </location>
</feature>
<dbReference type="InterPro" id="IPR022754">
    <property type="entry name" value="DNA_pol_III_gamma-3"/>
</dbReference>
<keyword evidence="3" id="KW-0808">Transferase</keyword>
<keyword evidence="15" id="KW-1185">Reference proteome</keyword>
<dbReference type="CDD" id="cd00009">
    <property type="entry name" value="AAA"/>
    <property type="match status" value="1"/>
</dbReference>
<evidence type="ECO:0000256" key="2">
    <source>
        <dbReference type="ARBA" id="ARBA00012417"/>
    </source>
</evidence>
<dbReference type="InterPro" id="IPR027417">
    <property type="entry name" value="P-loop_NTPase"/>
</dbReference>
<dbReference type="Pfam" id="PF12169">
    <property type="entry name" value="DNA_pol3_gamma3"/>
    <property type="match status" value="1"/>
</dbReference>
<evidence type="ECO:0000259" key="13">
    <source>
        <dbReference type="SMART" id="SM00382"/>
    </source>
</evidence>
<evidence type="ECO:0000256" key="5">
    <source>
        <dbReference type="ARBA" id="ARBA00022705"/>
    </source>
</evidence>
<feature type="compositionally biased region" description="Acidic residues" evidence="12">
    <location>
        <begin position="730"/>
        <end position="742"/>
    </location>
</feature>
<evidence type="ECO:0000313" key="15">
    <source>
        <dbReference type="Proteomes" id="UP000815698"/>
    </source>
</evidence>
<dbReference type="Pfam" id="PF22608">
    <property type="entry name" value="DNAX_ATPase_lid"/>
    <property type="match status" value="1"/>
</dbReference>
<evidence type="ECO:0000256" key="10">
    <source>
        <dbReference type="ARBA" id="ARBA00022932"/>
    </source>
</evidence>
<name>A0ABM6PPS5_9MICO</name>
<dbReference type="PANTHER" id="PTHR11669">
    <property type="entry name" value="REPLICATION FACTOR C / DNA POLYMERASE III GAMMA-TAU SUBUNIT"/>
    <property type="match status" value="1"/>
</dbReference>